<keyword evidence="3" id="KW-1185">Reference proteome</keyword>
<gene>
    <name evidence="2" type="ORF">PG999_009479</name>
</gene>
<evidence type="ECO:0000313" key="2">
    <source>
        <dbReference type="EMBL" id="KAK8106120.1"/>
    </source>
</evidence>
<evidence type="ECO:0000256" key="1">
    <source>
        <dbReference type="SAM" id="SignalP"/>
    </source>
</evidence>
<feature type="signal peptide" evidence="1">
    <location>
        <begin position="1"/>
        <end position="20"/>
    </location>
</feature>
<protein>
    <submittedName>
        <fullName evidence="2">Uncharacterized protein</fullName>
    </submittedName>
</protein>
<dbReference type="Proteomes" id="UP001392437">
    <property type="component" value="Unassembled WGS sequence"/>
</dbReference>
<sequence length="148" mass="15819">MATMGFLVAVIITLFTSFLGNTLPGGLAMALPTSPSSSRPPTPRDSAGNGWFTIYYGEETNDNNNLRYSFVPDGALGDVCNQIMYHPILSVKDDVSGDKYGVRISGGSRVQPDVLEWSSLETGHWTMGVFPLEKPSTKIEGGACIPSG</sequence>
<name>A0AAW0QPU7_9PEZI</name>
<reference evidence="2 3" key="1">
    <citation type="submission" date="2023-01" db="EMBL/GenBank/DDBJ databases">
        <title>Analysis of 21 Apiospora genomes using comparative genomics revels a genus with tremendous synthesis potential of carbohydrate active enzymes and secondary metabolites.</title>
        <authorList>
            <person name="Sorensen T."/>
        </authorList>
    </citation>
    <scope>NUCLEOTIDE SEQUENCE [LARGE SCALE GENOMIC DNA]</scope>
    <source>
        <strain evidence="2 3">CBS 117206</strain>
    </source>
</reference>
<proteinExistence type="predicted"/>
<comment type="caution">
    <text evidence="2">The sequence shown here is derived from an EMBL/GenBank/DDBJ whole genome shotgun (WGS) entry which is preliminary data.</text>
</comment>
<keyword evidence="1" id="KW-0732">Signal</keyword>
<dbReference type="EMBL" id="JAQQWP010000008">
    <property type="protein sequence ID" value="KAK8106120.1"/>
    <property type="molecule type" value="Genomic_DNA"/>
</dbReference>
<evidence type="ECO:0000313" key="3">
    <source>
        <dbReference type="Proteomes" id="UP001392437"/>
    </source>
</evidence>
<accession>A0AAW0QPU7</accession>
<dbReference type="AlphaFoldDB" id="A0AAW0QPU7"/>
<organism evidence="2 3">
    <name type="scientific">Apiospora kogelbergensis</name>
    <dbReference type="NCBI Taxonomy" id="1337665"/>
    <lineage>
        <taxon>Eukaryota</taxon>
        <taxon>Fungi</taxon>
        <taxon>Dikarya</taxon>
        <taxon>Ascomycota</taxon>
        <taxon>Pezizomycotina</taxon>
        <taxon>Sordariomycetes</taxon>
        <taxon>Xylariomycetidae</taxon>
        <taxon>Amphisphaeriales</taxon>
        <taxon>Apiosporaceae</taxon>
        <taxon>Apiospora</taxon>
    </lineage>
</organism>
<feature type="chain" id="PRO_5043597919" evidence="1">
    <location>
        <begin position="21"/>
        <end position="148"/>
    </location>
</feature>